<reference evidence="1 2" key="1">
    <citation type="journal article" date="2019" name="Nat. Ecol. Evol.">
        <title>Megaphylogeny resolves global patterns of mushroom evolution.</title>
        <authorList>
            <person name="Varga T."/>
            <person name="Krizsan K."/>
            <person name="Foldi C."/>
            <person name="Dima B."/>
            <person name="Sanchez-Garcia M."/>
            <person name="Sanchez-Ramirez S."/>
            <person name="Szollosi G.J."/>
            <person name="Szarkandi J.G."/>
            <person name="Papp V."/>
            <person name="Albert L."/>
            <person name="Andreopoulos W."/>
            <person name="Angelini C."/>
            <person name="Antonin V."/>
            <person name="Barry K.W."/>
            <person name="Bougher N.L."/>
            <person name="Buchanan P."/>
            <person name="Buyck B."/>
            <person name="Bense V."/>
            <person name="Catcheside P."/>
            <person name="Chovatia M."/>
            <person name="Cooper J."/>
            <person name="Damon W."/>
            <person name="Desjardin D."/>
            <person name="Finy P."/>
            <person name="Geml J."/>
            <person name="Haridas S."/>
            <person name="Hughes K."/>
            <person name="Justo A."/>
            <person name="Karasinski D."/>
            <person name="Kautmanova I."/>
            <person name="Kiss B."/>
            <person name="Kocsube S."/>
            <person name="Kotiranta H."/>
            <person name="LaButti K.M."/>
            <person name="Lechner B.E."/>
            <person name="Liimatainen K."/>
            <person name="Lipzen A."/>
            <person name="Lukacs Z."/>
            <person name="Mihaltcheva S."/>
            <person name="Morgado L.N."/>
            <person name="Niskanen T."/>
            <person name="Noordeloos M.E."/>
            <person name="Ohm R.A."/>
            <person name="Ortiz-Santana B."/>
            <person name="Ovrebo C."/>
            <person name="Racz N."/>
            <person name="Riley R."/>
            <person name="Savchenko A."/>
            <person name="Shiryaev A."/>
            <person name="Soop K."/>
            <person name="Spirin V."/>
            <person name="Szebenyi C."/>
            <person name="Tomsovsky M."/>
            <person name="Tulloss R.E."/>
            <person name="Uehling J."/>
            <person name="Grigoriev I.V."/>
            <person name="Vagvolgyi C."/>
            <person name="Papp T."/>
            <person name="Martin F.M."/>
            <person name="Miettinen O."/>
            <person name="Hibbett D.S."/>
            <person name="Nagy L.G."/>
        </authorList>
    </citation>
    <scope>NUCLEOTIDE SEQUENCE [LARGE SCALE GENOMIC DNA]</scope>
    <source>
        <strain evidence="1 2">NL-1719</strain>
    </source>
</reference>
<keyword evidence="2" id="KW-1185">Reference proteome</keyword>
<sequence length="226" mass="25953">MYFHSINLIRLYPLLPTHRRPRWTQQSNLNGCAPISDILVLIRTFTPAISVTSTKNTMIESFWHWLREKLGLSLKDCILKGKDAHIFQPQIALHRDLTVTFFYWVFVPLVQSSLDDFKTYWNQHRIRYQADKILPSGHVPDDARENPSSFGGLNCLIPVDNKTTTGSEARQYLTEEVGGRDQHLSWYSNNSALDAEIAHRAIGSPEMTLSNAWDVFLGMSNFMQGR</sequence>
<evidence type="ECO:0000313" key="2">
    <source>
        <dbReference type="Proteomes" id="UP000308600"/>
    </source>
</evidence>
<accession>A0ACD3A640</accession>
<gene>
    <name evidence="1" type="ORF">BDN72DRAFT_778676</name>
</gene>
<dbReference type="Proteomes" id="UP000308600">
    <property type="component" value="Unassembled WGS sequence"/>
</dbReference>
<proteinExistence type="predicted"/>
<protein>
    <submittedName>
        <fullName evidence="1">Uncharacterized protein</fullName>
    </submittedName>
</protein>
<name>A0ACD3A640_9AGAR</name>
<dbReference type="EMBL" id="ML208699">
    <property type="protein sequence ID" value="TFK61062.1"/>
    <property type="molecule type" value="Genomic_DNA"/>
</dbReference>
<evidence type="ECO:0000313" key="1">
    <source>
        <dbReference type="EMBL" id="TFK61062.1"/>
    </source>
</evidence>
<organism evidence="1 2">
    <name type="scientific">Pluteus cervinus</name>
    <dbReference type="NCBI Taxonomy" id="181527"/>
    <lineage>
        <taxon>Eukaryota</taxon>
        <taxon>Fungi</taxon>
        <taxon>Dikarya</taxon>
        <taxon>Basidiomycota</taxon>
        <taxon>Agaricomycotina</taxon>
        <taxon>Agaricomycetes</taxon>
        <taxon>Agaricomycetidae</taxon>
        <taxon>Agaricales</taxon>
        <taxon>Pluteineae</taxon>
        <taxon>Pluteaceae</taxon>
        <taxon>Pluteus</taxon>
    </lineage>
</organism>